<feature type="transmembrane region" description="Helical" evidence="5">
    <location>
        <begin position="37"/>
        <end position="55"/>
    </location>
</feature>
<dbReference type="Proteomes" id="UP000636479">
    <property type="component" value="Unassembled WGS sequence"/>
</dbReference>
<accession>A0A8H6SRU1</accession>
<feature type="transmembrane region" description="Helical" evidence="5">
    <location>
        <begin position="137"/>
        <end position="157"/>
    </location>
</feature>
<dbReference type="AlphaFoldDB" id="A0A8H6SRU1"/>
<evidence type="ECO:0000313" key="7">
    <source>
        <dbReference type="Proteomes" id="UP000636479"/>
    </source>
</evidence>
<dbReference type="Pfam" id="PF00153">
    <property type="entry name" value="Mito_carr"/>
    <property type="match status" value="1"/>
</dbReference>
<evidence type="ECO:0000313" key="6">
    <source>
        <dbReference type="EMBL" id="KAF7303870.1"/>
    </source>
</evidence>
<dbReference type="RefSeq" id="XP_037220842.1">
    <property type="nucleotide sequence ID" value="XM_037362921.1"/>
</dbReference>
<evidence type="ECO:0000256" key="4">
    <source>
        <dbReference type="ARBA" id="ARBA00023136"/>
    </source>
</evidence>
<name>A0A8H6SRU1_9AGAR</name>
<reference evidence="6" key="1">
    <citation type="submission" date="2020-05" db="EMBL/GenBank/DDBJ databases">
        <title>Mycena genomes resolve the evolution of fungal bioluminescence.</title>
        <authorList>
            <person name="Tsai I.J."/>
        </authorList>
    </citation>
    <scope>NUCLEOTIDE SEQUENCE</scope>
    <source>
        <strain evidence="6">171206Taipei</strain>
    </source>
</reference>
<sequence length="244" mass="27420">MTWTVPSIIEVVLSVVLIGPLVALFSVTPVYANHTPAYMILITVPILLLLPVEIIKNRVITTPYKFTAFQPSIALQVLLSPAERAHPLRLYLLPGVAVAAIVPVFFIVGASLLWRFITLKLVFHHGLKLWSWTWSHTVYRFFSVVLLVLTSALVTPLRVMTIRLSLQCLQREEPNDPEQQSGHHHDNSQAVYTSEEVVEIRAGLPPYTSAKDCAKRIMEEEGKQALFRGWWITALGLAPMFLST</sequence>
<keyword evidence="4 5" id="KW-0472">Membrane</keyword>
<dbReference type="InterPro" id="IPR023395">
    <property type="entry name" value="MCP_dom_sf"/>
</dbReference>
<feature type="transmembrane region" description="Helical" evidence="5">
    <location>
        <begin position="90"/>
        <end position="117"/>
    </location>
</feature>
<dbReference type="InterPro" id="IPR018108">
    <property type="entry name" value="MCP_transmembrane"/>
</dbReference>
<dbReference type="SUPFAM" id="SSF103506">
    <property type="entry name" value="Mitochondrial carrier"/>
    <property type="match status" value="1"/>
</dbReference>
<keyword evidence="2 5" id="KW-0812">Transmembrane</keyword>
<feature type="transmembrane region" description="Helical" evidence="5">
    <location>
        <begin position="12"/>
        <end position="31"/>
    </location>
</feature>
<dbReference type="GO" id="GO:0016020">
    <property type="term" value="C:membrane"/>
    <property type="evidence" value="ECO:0007669"/>
    <property type="project" value="UniProtKB-SubCell"/>
</dbReference>
<keyword evidence="7" id="KW-1185">Reference proteome</keyword>
<dbReference type="GeneID" id="59345437"/>
<evidence type="ECO:0000256" key="5">
    <source>
        <dbReference type="SAM" id="Phobius"/>
    </source>
</evidence>
<evidence type="ECO:0000256" key="2">
    <source>
        <dbReference type="ARBA" id="ARBA00022692"/>
    </source>
</evidence>
<organism evidence="6 7">
    <name type="scientific">Mycena indigotica</name>
    <dbReference type="NCBI Taxonomy" id="2126181"/>
    <lineage>
        <taxon>Eukaryota</taxon>
        <taxon>Fungi</taxon>
        <taxon>Dikarya</taxon>
        <taxon>Basidiomycota</taxon>
        <taxon>Agaricomycotina</taxon>
        <taxon>Agaricomycetes</taxon>
        <taxon>Agaricomycetidae</taxon>
        <taxon>Agaricales</taxon>
        <taxon>Marasmiineae</taxon>
        <taxon>Mycenaceae</taxon>
        <taxon>Mycena</taxon>
    </lineage>
</organism>
<evidence type="ECO:0000256" key="3">
    <source>
        <dbReference type="ARBA" id="ARBA00022989"/>
    </source>
</evidence>
<gene>
    <name evidence="6" type="ORF">MIND_00617000</name>
</gene>
<protein>
    <submittedName>
        <fullName evidence="6">Uncharacterized protein</fullName>
    </submittedName>
</protein>
<keyword evidence="3 5" id="KW-1133">Transmembrane helix</keyword>
<proteinExistence type="predicted"/>
<dbReference type="Gene3D" id="1.50.40.10">
    <property type="entry name" value="Mitochondrial carrier domain"/>
    <property type="match status" value="1"/>
</dbReference>
<evidence type="ECO:0000256" key="1">
    <source>
        <dbReference type="ARBA" id="ARBA00004141"/>
    </source>
</evidence>
<feature type="transmembrane region" description="Helical" evidence="5">
    <location>
        <begin position="225"/>
        <end position="242"/>
    </location>
</feature>
<comment type="subcellular location">
    <subcellularLocation>
        <location evidence="1">Membrane</location>
        <topology evidence="1">Multi-pass membrane protein</topology>
    </subcellularLocation>
</comment>
<dbReference type="EMBL" id="JACAZF010000005">
    <property type="protein sequence ID" value="KAF7303870.1"/>
    <property type="molecule type" value="Genomic_DNA"/>
</dbReference>
<comment type="caution">
    <text evidence="6">The sequence shown here is derived from an EMBL/GenBank/DDBJ whole genome shotgun (WGS) entry which is preliminary data.</text>
</comment>
<dbReference type="OrthoDB" id="2954405at2759"/>